<dbReference type="Proteomes" id="UP001500604">
    <property type="component" value="Unassembled WGS sequence"/>
</dbReference>
<evidence type="ECO:0000313" key="9">
    <source>
        <dbReference type="EMBL" id="GAA4648499.1"/>
    </source>
</evidence>
<keyword evidence="2" id="KW-0479">Metal-binding</keyword>
<protein>
    <submittedName>
        <fullName evidence="9">M48 family metallopeptidase</fullName>
    </submittedName>
</protein>
<comment type="similarity">
    <text evidence="6">Belongs to the peptidase M48 family.</text>
</comment>
<organism evidence="9 10">
    <name type="scientific">Kistimonas scapharcae</name>
    <dbReference type="NCBI Taxonomy" id="1036133"/>
    <lineage>
        <taxon>Bacteria</taxon>
        <taxon>Pseudomonadati</taxon>
        <taxon>Pseudomonadota</taxon>
        <taxon>Gammaproteobacteria</taxon>
        <taxon>Oceanospirillales</taxon>
        <taxon>Endozoicomonadaceae</taxon>
        <taxon>Kistimonas</taxon>
    </lineage>
</organism>
<evidence type="ECO:0000256" key="5">
    <source>
        <dbReference type="ARBA" id="ARBA00023049"/>
    </source>
</evidence>
<dbReference type="CDD" id="cd07331">
    <property type="entry name" value="M48C_Oma1_like"/>
    <property type="match status" value="1"/>
</dbReference>
<dbReference type="PANTHER" id="PTHR22726">
    <property type="entry name" value="METALLOENDOPEPTIDASE OMA1"/>
    <property type="match status" value="1"/>
</dbReference>
<evidence type="ECO:0000313" key="10">
    <source>
        <dbReference type="Proteomes" id="UP001500604"/>
    </source>
</evidence>
<proteinExistence type="inferred from homology"/>
<keyword evidence="1 6" id="KW-0645">Protease</keyword>
<reference evidence="10" key="1">
    <citation type="journal article" date="2019" name="Int. J. Syst. Evol. Microbiol.">
        <title>The Global Catalogue of Microorganisms (GCM) 10K type strain sequencing project: providing services to taxonomists for standard genome sequencing and annotation.</title>
        <authorList>
            <consortium name="The Broad Institute Genomics Platform"/>
            <consortium name="The Broad Institute Genome Sequencing Center for Infectious Disease"/>
            <person name="Wu L."/>
            <person name="Ma J."/>
        </authorList>
    </citation>
    <scope>NUCLEOTIDE SEQUENCE [LARGE SCALE GENOMIC DNA]</scope>
    <source>
        <strain evidence="10">JCM 17805</strain>
    </source>
</reference>
<feature type="chain" id="PRO_5047437054" evidence="7">
    <location>
        <begin position="30"/>
        <end position="279"/>
    </location>
</feature>
<comment type="caution">
    <text evidence="9">The sequence shown here is derived from an EMBL/GenBank/DDBJ whole genome shotgun (WGS) entry which is preliminary data.</text>
</comment>
<keyword evidence="4 6" id="KW-0862">Zinc</keyword>
<sequence length="279" mass="30698">MCQGKGMRIKTVFAGLLLLVLVGCQTINTTDSGVVGVQREQRMFALLSAEQVDTMSAAAYHNTIKEAGGKKTLNTDDATLKRLRRIAANLVDETRAFRVDAQQWRWEVNVIQSDVMNASCMPGGKILFYSGIIDRLKLTDDEIAAIMGHEMAHALREHGREAMSEAYAVELGRGAVGALLGLDGNVMGLANNVVQYALTLPNSREKEAEADIIGLELMARAGYHPQAAVTLWQKMARQGGDQPPEFMSTHPATETRIEGLRHYIPKVMPLYHQARNYSS</sequence>
<keyword evidence="5 6" id="KW-0482">Metalloprotease</keyword>
<evidence type="ECO:0000256" key="6">
    <source>
        <dbReference type="RuleBase" id="RU003983"/>
    </source>
</evidence>
<feature type="signal peptide" evidence="7">
    <location>
        <begin position="1"/>
        <end position="29"/>
    </location>
</feature>
<feature type="domain" description="Peptidase M48" evidence="8">
    <location>
        <begin position="81"/>
        <end position="263"/>
    </location>
</feature>
<dbReference type="PROSITE" id="PS51257">
    <property type="entry name" value="PROKAR_LIPOPROTEIN"/>
    <property type="match status" value="1"/>
</dbReference>
<dbReference type="PANTHER" id="PTHR22726:SF1">
    <property type="entry name" value="METALLOENDOPEPTIDASE OMA1, MITOCHONDRIAL"/>
    <property type="match status" value="1"/>
</dbReference>
<evidence type="ECO:0000256" key="7">
    <source>
        <dbReference type="SAM" id="SignalP"/>
    </source>
</evidence>
<accession>A0ABP8UYT0</accession>
<evidence type="ECO:0000256" key="4">
    <source>
        <dbReference type="ARBA" id="ARBA00022833"/>
    </source>
</evidence>
<keyword evidence="3 6" id="KW-0378">Hydrolase</keyword>
<keyword evidence="10" id="KW-1185">Reference proteome</keyword>
<dbReference type="InterPro" id="IPR001915">
    <property type="entry name" value="Peptidase_M48"/>
</dbReference>
<dbReference type="Gene3D" id="3.30.2010.10">
    <property type="entry name" value="Metalloproteases ('zincins'), catalytic domain"/>
    <property type="match status" value="1"/>
</dbReference>
<evidence type="ECO:0000256" key="1">
    <source>
        <dbReference type="ARBA" id="ARBA00022670"/>
    </source>
</evidence>
<comment type="cofactor">
    <cofactor evidence="6">
        <name>Zn(2+)</name>
        <dbReference type="ChEBI" id="CHEBI:29105"/>
    </cofactor>
    <text evidence="6">Binds 1 zinc ion per subunit.</text>
</comment>
<evidence type="ECO:0000256" key="3">
    <source>
        <dbReference type="ARBA" id="ARBA00022801"/>
    </source>
</evidence>
<evidence type="ECO:0000256" key="2">
    <source>
        <dbReference type="ARBA" id="ARBA00022723"/>
    </source>
</evidence>
<dbReference type="Pfam" id="PF01435">
    <property type="entry name" value="Peptidase_M48"/>
    <property type="match status" value="1"/>
</dbReference>
<gene>
    <name evidence="9" type="ORF">GCM10023116_07680</name>
</gene>
<dbReference type="InterPro" id="IPR051156">
    <property type="entry name" value="Mito/Outer_Membr_Metalloprot"/>
</dbReference>
<name>A0ABP8UYT0_9GAMM</name>
<evidence type="ECO:0000259" key="8">
    <source>
        <dbReference type="Pfam" id="PF01435"/>
    </source>
</evidence>
<dbReference type="EMBL" id="BAABFL010000080">
    <property type="protein sequence ID" value="GAA4648499.1"/>
    <property type="molecule type" value="Genomic_DNA"/>
</dbReference>
<keyword evidence="7" id="KW-0732">Signal</keyword>